<dbReference type="CDD" id="cd02440">
    <property type="entry name" value="AdoMet_MTases"/>
    <property type="match status" value="1"/>
</dbReference>
<name>A0A832A479_9BACT</name>
<dbReference type="EMBL" id="DSTK01000005">
    <property type="protein sequence ID" value="HFK95900.1"/>
    <property type="molecule type" value="Genomic_DNA"/>
</dbReference>
<comment type="caution">
    <text evidence="2">The sequence shown here is derived from an EMBL/GenBank/DDBJ whole genome shotgun (WGS) entry which is preliminary data.</text>
</comment>
<gene>
    <name evidence="2" type="ORF">ENS06_01085</name>
</gene>
<feature type="domain" description="Methyltransferase type 11" evidence="1">
    <location>
        <begin position="51"/>
        <end position="147"/>
    </location>
</feature>
<sequence length="206" mass="22881">MKREGHHMAGKVDFFEVRAPSWEKTCYPPDVRERLEALLPAFEVSRGETVLDVGTGPGILIPYLRRLVGSEGRVLAFDLAWAMTVEALKKCVPPRTAVVRADVHALPCRSGTFDRVICFAAFPHFDDRPKALAEMARALKPEGCLVIAHLLSRDELARHHAGHEDVRRDVLPDDAAMARLIAEAGLHVKHLEDAPGRYLLKALKTP</sequence>
<dbReference type="AlphaFoldDB" id="A0A832A479"/>
<proteinExistence type="predicted"/>
<reference evidence="2" key="1">
    <citation type="journal article" date="2020" name="mSystems">
        <title>Genome- and Community-Level Interaction Insights into Carbon Utilization and Element Cycling Functions of Hydrothermarchaeota in Hydrothermal Sediment.</title>
        <authorList>
            <person name="Zhou Z."/>
            <person name="Liu Y."/>
            <person name="Xu W."/>
            <person name="Pan J."/>
            <person name="Luo Z.H."/>
            <person name="Li M."/>
        </authorList>
    </citation>
    <scope>NUCLEOTIDE SEQUENCE [LARGE SCALE GENOMIC DNA]</scope>
    <source>
        <strain evidence="2">SpSt-456</strain>
    </source>
</reference>
<dbReference type="PANTHER" id="PTHR43861:SF1">
    <property type="entry name" value="TRANS-ACONITATE 2-METHYLTRANSFERASE"/>
    <property type="match status" value="1"/>
</dbReference>
<dbReference type="GO" id="GO:0032259">
    <property type="term" value="P:methylation"/>
    <property type="evidence" value="ECO:0007669"/>
    <property type="project" value="UniProtKB-KW"/>
</dbReference>
<dbReference type="InterPro" id="IPR013216">
    <property type="entry name" value="Methyltransf_11"/>
</dbReference>
<accession>A0A832A479</accession>
<organism evidence="2">
    <name type="scientific">Desulfacinum infernum</name>
    <dbReference type="NCBI Taxonomy" id="35837"/>
    <lineage>
        <taxon>Bacteria</taxon>
        <taxon>Pseudomonadati</taxon>
        <taxon>Thermodesulfobacteriota</taxon>
        <taxon>Syntrophobacteria</taxon>
        <taxon>Syntrophobacterales</taxon>
        <taxon>Syntrophobacteraceae</taxon>
        <taxon>Desulfacinum</taxon>
    </lineage>
</organism>
<protein>
    <submittedName>
        <fullName evidence="2">Methyltransferase domain-containing protein</fullName>
    </submittedName>
</protein>
<dbReference type="PANTHER" id="PTHR43861">
    <property type="entry name" value="TRANS-ACONITATE 2-METHYLTRANSFERASE-RELATED"/>
    <property type="match status" value="1"/>
</dbReference>
<keyword evidence="2" id="KW-0489">Methyltransferase</keyword>
<evidence type="ECO:0000259" key="1">
    <source>
        <dbReference type="Pfam" id="PF08241"/>
    </source>
</evidence>
<keyword evidence="2" id="KW-0808">Transferase</keyword>
<dbReference type="InterPro" id="IPR029063">
    <property type="entry name" value="SAM-dependent_MTases_sf"/>
</dbReference>
<dbReference type="SUPFAM" id="SSF53335">
    <property type="entry name" value="S-adenosyl-L-methionine-dependent methyltransferases"/>
    <property type="match status" value="1"/>
</dbReference>
<evidence type="ECO:0000313" key="2">
    <source>
        <dbReference type="EMBL" id="HFK95900.1"/>
    </source>
</evidence>
<dbReference type="Gene3D" id="3.40.50.150">
    <property type="entry name" value="Vaccinia Virus protein VP39"/>
    <property type="match status" value="1"/>
</dbReference>
<dbReference type="GO" id="GO:0008757">
    <property type="term" value="F:S-adenosylmethionine-dependent methyltransferase activity"/>
    <property type="evidence" value="ECO:0007669"/>
    <property type="project" value="InterPro"/>
</dbReference>
<dbReference type="Pfam" id="PF08241">
    <property type="entry name" value="Methyltransf_11"/>
    <property type="match status" value="1"/>
</dbReference>